<reference evidence="3" key="2">
    <citation type="submission" date="2016-11" db="EMBL/GenBank/DDBJ databases">
        <authorList>
            <person name="Jaros S."/>
            <person name="Januszkiewicz K."/>
            <person name="Wedrychowicz H."/>
        </authorList>
    </citation>
    <scope>NUCLEOTIDE SEQUENCE [LARGE SCALE GENOMIC DNA]</scope>
    <source>
        <strain evidence="3">DSM 27989</strain>
    </source>
</reference>
<sequence>MKKCILIILFSSFLFAQNTGQNSIYEIILNHEFPNNSKRLVILNYQLIQYDKYKKLLCEGGIDFKKNELLCSFKDQSTFKNIDHIYINREHEVFYEKDITKYNYKNYNKIPFGVTQFSNILNTEISSNLKLVYIENYSSGWDGFGKFYLMEKRYTTWFIKKIYFSWIA</sequence>
<dbReference type="EMBL" id="FRBH01000012">
    <property type="protein sequence ID" value="SHL59821.1"/>
    <property type="molecule type" value="Genomic_DNA"/>
</dbReference>
<evidence type="ECO:0000313" key="2">
    <source>
        <dbReference type="EMBL" id="GGE91504.1"/>
    </source>
</evidence>
<gene>
    <name evidence="2" type="ORF">GCM10010984_06530</name>
    <name evidence="3" type="ORF">SAMN05443634_11216</name>
</gene>
<name>A0A1M7BXV5_9FLAO</name>
<keyword evidence="1" id="KW-0732">Signal</keyword>
<evidence type="ECO:0000313" key="3">
    <source>
        <dbReference type="EMBL" id="SHL59821.1"/>
    </source>
</evidence>
<reference evidence="4" key="3">
    <citation type="submission" date="2016-11" db="EMBL/GenBank/DDBJ databases">
        <authorList>
            <person name="Varghese N."/>
            <person name="Submissions S."/>
        </authorList>
    </citation>
    <scope>NUCLEOTIDE SEQUENCE [LARGE SCALE GENOMIC DNA]</scope>
    <source>
        <strain evidence="4">DSM 27989</strain>
    </source>
</reference>
<feature type="chain" id="PRO_5009924351" description="GLPGLI family protein" evidence="1">
    <location>
        <begin position="17"/>
        <end position="168"/>
    </location>
</feature>
<proteinExistence type="predicted"/>
<accession>A0A1M7BXV5</accession>
<dbReference type="EMBL" id="BMFL01000003">
    <property type="protein sequence ID" value="GGE91504.1"/>
    <property type="molecule type" value="Genomic_DNA"/>
</dbReference>
<evidence type="ECO:0008006" key="6">
    <source>
        <dbReference type="Google" id="ProtNLM"/>
    </source>
</evidence>
<reference evidence="2" key="1">
    <citation type="journal article" date="2014" name="Int. J. Syst. Evol. Microbiol.">
        <title>Complete genome of a new Firmicutes species belonging to the dominant human colonic microbiota ('Ruminococcus bicirculans') reveals two chromosomes and a selective capacity to utilize plant glucans.</title>
        <authorList>
            <consortium name="NISC Comparative Sequencing Program"/>
            <person name="Wegmann U."/>
            <person name="Louis P."/>
            <person name="Goesmann A."/>
            <person name="Henrissat B."/>
            <person name="Duncan S.H."/>
            <person name="Flint H.J."/>
        </authorList>
    </citation>
    <scope>NUCLEOTIDE SEQUENCE</scope>
    <source>
        <strain evidence="2">CGMCC 1.12707</strain>
    </source>
</reference>
<feature type="signal peptide" evidence="1">
    <location>
        <begin position="1"/>
        <end position="16"/>
    </location>
</feature>
<reference evidence="5" key="4">
    <citation type="journal article" date="2019" name="Int. J. Syst. Evol. Microbiol.">
        <title>The Global Catalogue of Microorganisms (GCM) 10K type strain sequencing project: providing services to taxonomists for standard genome sequencing and annotation.</title>
        <authorList>
            <consortium name="The Broad Institute Genomics Platform"/>
            <consortium name="The Broad Institute Genome Sequencing Center for Infectious Disease"/>
            <person name="Wu L."/>
            <person name="Ma J."/>
        </authorList>
    </citation>
    <scope>NUCLEOTIDE SEQUENCE [LARGE SCALE GENOMIC DNA]</scope>
    <source>
        <strain evidence="5">CGMCC 1.12707</strain>
    </source>
</reference>
<dbReference type="RefSeq" id="WP_072933718.1">
    <property type="nucleotide sequence ID" value="NZ_BMFL01000003.1"/>
</dbReference>
<evidence type="ECO:0000313" key="5">
    <source>
        <dbReference type="Proteomes" id="UP000650994"/>
    </source>
</evidence>
<evidence type="ECO:0000313" key="4">
    <source>
        <dbReference type="Proteomes" id="UP000184120"/>
    </source>
</evidence>
<dbReference type="STRING" id="1434701.SAMN05443634_11216"/>
<organism evidence="3 4">
    <name type="scientific">Chishuiella changwenlii</name>
    <dbReference type="NCBI Taxonomy" id="1434701"/>
    <lineage>
        <taxon>Bacteria</taxon>
        <taxon>Pseudomonadati</taxon>
        <taxon>Bacteroidota</taxon>
        <taxon>Flavobacteriia</taxon>
        <taxon>Flavobacteriales</taxon>
        <taxon>Weeksellaceae</taxon>
        <taxon>Chishuiella</taxon>
    </lineage>
</organism>
<dbReference type="Proteomes" id="UP000650994">
    <property type="component" value="Unassembled WGS sequence"/>
</dbReference>
<reference evidence="2" key="5">
    <citation type="submission" date="2024-05" db="EMBL/GenBank/DDBJ databases">
        <authorList>
            <person name="Sun Q."/>
            <person name="Zhou Y."/>
        </authorList>
    </citation>
    <scope>NUCLEOTIDE SEQUENCE</scope>
    <source>
        <strain evidence="2">CGMCC 1.12707</strain>
    </source>
</reference>
<evidence type="ECO:0000256" key="1">
    <source>
        <dbReference type="SAM" id="SignalP"/>
    </source>
</evidence>
<keyword evidence="5" id="KW-1185">Reference proteome</keyword>
<dbReference type="AlphaFoldDB" id="A0A1M7BXV5"/>
<dbReference type="Proteomes" id="UP000184120">
    <property type="component" value="Unassembled WGS sequence"/>
</dbReference>
<protein>
    <recommendedName>
        <fullName evidence="6">GLPGLI family protein</fullName>
    </recommendedName>
</protein>